<organism evidence="1 2">
    <name type="scientific">Flavobacterium zhoui</name>
    <dbReference type="NCBI Taxonomy" id="3230414"/>
    <lineage>
        <taxon>Bacteria</taxon>
        <taxon>Pseudomonadati</taxon>
        <taxon>Bacteroidota</taxon>
        <taxon>Flavobacteriia</taxon>
        <taxon>Flavobacteriales</taxon>
        <taxon>Flavobacteriaceae</taxon>
        <taxon>Flavobacterium</taxon>
    </lineage>
</organism>
<dbReference type="Proteomes" id="UP001600107">
    <property type="component" value="Unassembled WGS sequence"/>
</dbReference>
<keyword evidence="2" id="KW-1185">Reference proteome</keyword>
<comment type="caution">
    <text evidence="1">The sequence shown here is derived from an EMBL/GenBank/DDBJ whole genome shotgun (WGS) entry which is preliminary data.</text>
</comment>
<dbReference type="RefSeq" id="WP_379852579.1">
    <property type="nucleotide sequence ID" value="NZ_JBHZPY010000013.1"/>
</dbReference>
<dbReference type="EMBL" id="JBHZPY010000013">
    <property type="protein sequence ID" value="MFE3872281.1"/>
    <property type="molecule type" value="Genomic_DNA"/>
</dbReference>
<evidence type="ECO:0000313" key="1">
    <source>
        <dbReference type="EMBL" id="MFE3872281.1"/>
    </source>
</evidence>
<reference evidence="1 2" key="1">
    <citation type="submission" date="2024-06" db="EMBL/GenBank/DDBJ databases">
        <title>Flavobacterium spp. isolated from glacier.</title>
        <authorList>
            <person name="Han D."/>
        </authorList>
    </citation>
    <scope>NUCLEOTIDE SEQUENCE [LARGE SCALE GENOMIC DNA]</scope>
    <source>
        <strain evidence="1 2">ZS1P70</strain>
    </source>
</reference>
<protein>
    <recommendedName>
        <fullName evidence="3">Bacteriocin</fullName>
    </recommendedName>
</protein>
<evidence type="ECO:0000313" key="2">
    <source>
        <dbReference type="Proteomes" id="UP001600107"/>
    </source>
</evidence>
<proteinExistence type="predicted"/>
<evidence type="ECO:0008006" key="3">
    <source>
        <dbReference type="Google" id="ProtNLM"/>
    </source>
</evidence>
<accession>A0ABW6I7L6</accession>
<name>A0ABW6I7L6_9FLAO</name>
<sequence>MNLENLNLVELNAQEQQEVVGGSWLSRQWDSVKSYLAEAYYDYIENQSLSKE</sequence>
<gene>
    <name evidence="1" type="ORF">ACFX5F_13720</name>
</gene>